<comment type="caution">
    <text evidence="1">The sequence shown here is derived from an EMBL/GenBank/DDBJ whole genome shotgun (WGS) entry which is preliminary data.</text>
</comment>
<name>A0A077M8L9_9MICO</name>
<evidence type="ECO:0000313" key="1">
    <source>
        <dbReference type="EMBL" id="CCH80394.1"/>
    </source>
</evidence>
<dbReference type="Proteomes" id="UP000035721">
    <property type="component" value="Unassembled WGS sequence"/>
</dbReference>
<accession>A0A077M8L9</accession>
<evidence type="ECO:0000313" key="2">
    <source>
        <dbReference type="Proteomes" id="UP000035721"/>
    </source>
</evidence>
<dbReference type="EMBL" id="CAJB01000426">
    <property type="protein sequence ID" value="CCH80394.1"/>
    <property type="molecule type" value="Genomic_DNA"/>
</dbReference>
<keyword evidence="2" id="KW-1185">Reference proteome</keyword>
<protein>
    <submittedName>
        <fullName evidence="1">Uncharacterized protein</fullName>
    </submittedName>
</protein>
<dbReference type="RefSeq" id="WP_200901194.1">
    <property type="nucleotide sequence ID" value="NZ_HF570958.1"/>
</dbReference>
<gene>
    <name evidence="1" type="ORF">BN12_900018</name>
</gene>
<reference evidence="1 2" key="1">
    <citation type="journal article" date="2013" name="ISME J.">
        <title>A metabolic model for members of the genus Tetrasphaera involved in enhanced biological phosphorus removal.</title>
        <authorList>
            <person name="Kristiansen R."/>
            <person name="Nguyen H.T.T."/>
            <person name="Saunders A.M."/>
            <person name="Nielsen J.L."/>
            <person name="Wimmer R."/>
            <person name="Le V.Q."/>
            <person name="McIlroy S.J."/>
            <person name="Petrovski S."/>
            <person name="Seviour R.J."/>
            <person name="Calteau A."/>
            <person name="Nielsen K.L."/>
            <person name="Nielsen P.H."/>
        </authorList>
    </citation>
    <scope>NUCLEOTIDE SEQUENCE [LARGE SCALE GENOMIC DNA]</scope>
    <source>
        <strain evidence="1 2">T1-X7</strain>
    </source>
</reference>
<sequence length="146" mass="15957">MVETVGETISTGAYWDPDTWQLARAAYVADLDNDPDAPGAFIGWIHRAIEQHVARGVRGRARLRLEELAPAGGGRRGFNRHHPLRADTRAALELAIVEDRRGSGVPLSRSGFLREAVLAAIDASRRRAGDELTPIPGRLPNHPVRS</sequence>
<organism evidence="1 2">
    <name type="scientific">Nostocoides japonicum T1-X7</name>
    <dbReference type="NCBI Taxonomy" id="1194083"/>
    <lineage>
        <taxon>Bacteria</taxon>
        <taxon>Bacillati</taxon>
        <taxon>Actinomycetota</taxon>
        <taxon>Actinomycetes</taxon>
        <taxon>Micrococcales</taxon>
        <taxon>Intrasporangiaceae</taxon>
        <taxon>Nostocoides</taxon>
    </lineage>
</organism>
<dbReference type="AlphaFoldDB" id="A0A077M8L9"/>
<proteinExistence type="predicted"/>